<comment type="caution">
    <text evidence="1">The sequence shown here is derived from an EMBL/GenBank/DDBJ whole genome shotgun (WGS) entry which is preliminary data.</text>
</comment>
<organism evidence="1 2">
    <name type="scientific">Luteimonas yindakuii</name>
    <dbReference type="NCBI Taxonomy" id="2565782"/>
    <lineage>
        <taxon>Bacteria</taxon>
        <taxon>Pseudomonadati</taxon>
        <taxon>Pseudomonadota</taxon>
        <taxon>Gammaproteobacteria</taxon>
        <taxon>Lysobacterales</taxon>
        <taxon>Lysobacteraceae</taxon>
        <taxon>Luteimonas</taxon>
    </lineage>
</organism>
<keyword evidence="2" id="KW-1185">Reference proteome</keyword>
<dbReference type="EMBL" id="SPUH01000001">
    <property type="protein sequence ID" value="TKS53624.1"/>
    <property type="molecule type" value="Genomic_DNA"/>
</dbReference>
<accession>A0A4Z1R1V4</accession>
<dbReference type="AlphaFoldDB" id="A0A4Z1R1V4"/>
<proteinExistence type="predicted"/>
<reference evidence="1 2" key="1">
    <citation type="submission" date="2019-01" db="EMBL/GenBank/DDBJ databases">
        <authorList>
            <person name="Zhang S."/>
        </authorList>
    </citation>
    <scope>NUCLEOTIDE SEQUENCE [LARGE SCALE GENOMIC DNA]</scope>
    <source>
        <strain evidence="1 2">1626</strain>
    </source>
</reference>
<dbReference type="RefSeq" id="WP_134673011.1">
    <property type="nucleotide sequence ID" value="NZ_CP039383.2"/>
</dbReference>
<gene>
    <name evidence="1" type="ORF">E4582_01760</name>
</gene>
<name>A0A4Z1R1V4_9GAMM</name>
<sequence length="70" mass="7565">MERTLISVEPDQPGWLIRIGSLALERNLDKIVAIDRATRLAQARHHSTGGPTGVQVHMLCGETVAIGLHG</sequence>
<dbReference type="OrthoDB" id="5975571at2"/>
<evidence type="ECO:0000313" key="1">
    <source>
        <dbReference type="EMBL" id="TKS53624.1"/>
    </source>
</evidence>
<dbReference type="Proteomes" id="UP000298681">
    <property type="component" value="Unassembled WGS sequence"/>
</dbReference>
<evidence type="ECO:0000313" key="2">
    <source>
        <dbReference type="Proteomes" id="UP000298681"/>
    </source>
</evidence>
<protein>
    <submittedName>
        <fullName evidence="1">Uncharacterized protein</fullName>
    </submittedName>
</protein>